<dbReference type="PANTHER" id="PTHR10188">
    <property type="entry name" value="L-ASPARAGINASE"/>
    <property type="match status" value="1"/>
</dbReference>
<evidence type="ECO:0000256" key="3">
    <source>
        <dbReference type="ARBA" id="ARBA00022801"/>
    </source>
</evidence>
<feature type="site" description="Cleavage; by autolysis" evidence="13">
    <location>
        <begin position="188"/>
        <end position="189"/>
    </location>
</feature>
<dbReference type="PANTHER" id="PTHR10188:SF6">
    <property type="entry name" value="N(4)-(BETA-N-ACETYLGLUCOSAMINYL)-L-ASPARAGINASE"/>
    <property type="match status" value="1"/>
</dbReference>
<keyword evidence="15" id="KW-1185">Reference proteome</keyword>
<comment type="catalytic activity">
    <reaction evidence="5">
        <text>N(4)-(beta-N-acetyl-D-glucosaminyl)-L-asparagine + H2O = N-acetyl-beta-D-glucosaminylamine + L-aspartate + H(+)</text>
        <dbReference type="Rhea" id="RHEA:11544"/>
        <dbReference type="ChEBI" id="CHEBI:15377"/>
        <dbReference type="ChEBI" id="CHEBI:15378"/>
        <dbReference type="ChEBI" id="CHEBI:15947"/>
        <dbReference type="ChEBI" id="CHEBI:29991"/>
        <dbReference type="ChEBI" id="CHEBI:58080"/>
        <dbReference type="EC" id="3.5.1.26"/>
    </reaction>
</comment>
<dbReference type="FunFam" id="3.60.20.30:FF:000003">
    <property type="entry name" value="N(4)-(Beta-N-acetylglucosaminyl)-L-asparaginase isoform X1"/>
    <property type="match status" value="1"/>
</dbReference>
<evidence type="ECO:0000256" key="10">
    <source>
        <dbReference type="ARBA" id="ARBA00080645"/>
    </source>
</evidence>
<comment type="similarity">
    <text evidence="1">Belongs to the Ntn-hydrolase family.</text>
</comment>
<evidence type="ECO:0000256" key="12">
    <source>
        <dbReference type="PIRSR" id="PIRSR600246-2"/>
    </source>
</evidence>
<dbReference type="STRING" id="1965070.A0A3S4QHK1"/>
<evidence type="ECO:0000256" key="5">
    <source>
        <dbReference type="ARBA" id="ARBA00050421"/>
    </source>
</evidence>
<keyword evidence="4" id="KW-0068">Autocatalytic cleavage</keyword>
<dbReference type="Gene3D" id="3.60.20.30">
    <property type="entry name" value="(Glycosyl)asparaginase"/>
    <property type="match status" value="1"/>
</dbReference>
<sequence length="322" mass="34526">MALDNKNVKPMVINTWAFEKANAAALDVLKKGGSALDAIEAGCSQAEEDISIQSVGRGGSPDESGETTLDALIFDGPSHKAGAVGDLRRIPHAISVARKVLEHTKLTLLVGDQATKFAVQMGFKEQSLTTNRSREMWEQWRTNKCQPNFWMNVKPDPKTSCGPYKPLPNAYPHEINQTSSLVDENNHDTIGIVVIDNKGHMAVGTSTNGLKFKIPGRVGDSPIPGAGAYVDQNVGGAAATGDGDIILRFLPTYQAVESLRHGLSPMKAAEDAIRRIADKYPNNEVALVVASINGDYGAACYGFGEFPFSVSNIDSTNVTVKK</sequence>
<name>A0A3S4QHK1_9ACAR</name>
<keyword evidence="2" id="KW-0645">Protease</keyword>
<dbReference type="AlphaFoldDB" id="A0A3S4QHK1"/>
<dbReference type="CDD" id="cd04513">
    <property type="entry name" value="Glycosylasparaginase"/>
    <property type="match status" value="1"/>
</dbReference>
<feature type="binding site" evidence="12">
    <location>
        <begin position="217"/>
        <end position="220"/>
    </location>
    <ligand>
        <name>substrate</name>
    </ligand>
</feature>
<reference evidence="14 15" key="1">
    <citation type="journal article" date="2018" name="Gigascience">
        <title>Genomes of trombidid mites reveal novel predicted allergens and laterally-transferred genes associated with secondary metabolism.</title>
        <authorList>
            <person name="Dong X."/>
            <person name="Chaisiri K."/>
            <person name="Xia D."/>
            <person name="Armstrong S.D."/>
            <person name="Fang Y."/>
            <person name="Donnelly M.J."/>
            <person name="Kadowaki T."/>
            <person name="McGarry J.W."/>
            <person name="Darby A.C."/>
            <person name="Makepeace B.L."/>
        </authorList>
    </citation>
    <scope>NUCLEOTIDE SEQUENCE [LARGE SCALE GENOMIC DNA]</scope>
    <source>
        <strain evidence="14">UoL-WK</strain>
    </source>
</reference>
<evidence type="ECO:0000313" key="14">
    <source>
        <dbReference type="EMBL" id="RWS03561.1"/>
    </source>
</evidence>
<evidence type="ECO:0000256" key="4">
    <source>
        <dbReference type="ARBA" id="ARBA00022813"/>
    </source>
</evidence>
<keyword evidence="3" id="KW-0378">Hydrolase</keyword>
<dbReference type="Proteomes" id="UP000285301">
    <property type="component" value="Unassembled WGS sequence"/>
</dbReference>
<evidence type="ECO:0000256" key="11">
    <source>
        <dbReference type="PIRSR" id="PIRSR600246-1"/>
    </source>
</evidence>
<dbReference type="InterPro" id="IPR000246">
    <property type="entry name" value="Peptidase_T2"/>
</dbReference>
<evidence type="ECO:0000256" key="13">
    <source>
        <dbReference type="PIRSR" id="PIRSR600246-3"/>
    </source>
</evidence>
<dbReference type="GO" id="GO:0005764">
    <property type="term" value="C:lysosome"/>
    <property type="evidence" value="ECO:0007669"/>
    <property type="project" value="TreeGrafter"/>
</dbReference>
<dbReference type="EC" id="3.5.1.26" evidence="7"/>
<comment type="function">
    <text evidence="6">Cleaves the GlcNAc-Asn bond which joins oligosaccharides to the peptide of asparagine-linked glycoproteins.</text>
</comment>
<proteinExistence type="inferred from homology"/>
<evidence type="ECO:0000256" key="7">
    <source>
        <dbReference type="ARBA" id="ARBA00066729"/>
    </source>
</evidence>
<organism evidence="14 15">
    <name type="scientific">Dinothrombium tinctorium</name>
    <dbReference type="NCBI Taxonomy" id="1965070"/>
    <lineage>
        <taxon>Eukaryota</taxon>
        <taxon>Metazoa</taxon>
        <taxon>Ecdysozoa</taxon>
        <taxon>Arthropoda</taxon>
        <taxon>Chelicerata</taxon>
        <taxon>Arachnida</taxon>
        <taxon>Acari</taxon>
        <taxon>Acariformes</taxon>
        <taxon>Trombidiformes</taxon>
        <taxon>Prostigmata</taxon>
        <taxon>Anystina</taxon>
        <taxon>Parasitengona</taxon>
        <taxon>Trombidioidea</taxon>
        <taxon>Trombidiidae</taxon>
        <taxon>Dinothrombium</taxon>
    </lineage>
</organism>
<accession>A0A3S4QHK1</accession>
<gene>
    <name evidence="14" type="ORF">B4U79_07348</name>
</gene>
<dbReference type="GO" id="GO:0006508">
    <property type="term" value="P:proteolysis"/>
    <property type="evidence" value="ECO:0007669"/>
    <property type="project" value="UniProtKB-KW"/>
</dbReference>
<dbReference type="InterPro" id="IPR029055">
    <property type="entry name" value="Ntn_hydrolases_N"/>
</dbReference>
<evidence type="ECO:0000256" key="1">
    <source>
        <dbReference type="ARBA" id="ARBA00010872"/>
    </source>
</evidence>
<evidence type="ECO:0000256" key="6">
    <source>
        <dbReference type="ARBA" id="ARBA00053295"/>
    </source>
</evidence>
<feature type="binding site" evidence="12">
    <location>
        <begin position="240"/>
        <end position="243"/>
    </location>
    <ligand>
        <name>substrate</name>
    </ligand>
</feature>
<evidence type="ECO:0000256" key="2">
    <source>
        <dbReference type="ARBA" id="ARBA00022670"/>
    </source>
</evidence>
<dbReference type="GO" id="GO:0008233">
    <property type="term" value="F:peptidase activity"/>
    <property type="evidence" value="ECO:0007669"/>
    <property type="project" value="UniProtKB-KW"/>
</dbReference>
<feature type="active site" description="Nucleophile" evidence="11">
    <location>
        <position position="189"/>
    </location>
</feature>
<dbReference type="OrthoDB" id="188713at2759"/>
<dbReference type="GO" id="GO:0003948">
    <property type="term" value="F:N4-(beta-N-acetylglucosaminyl)-L-asparaginase activity"/>
    <property type="evidence" value="ECO:0007669"/>
    <property type="project" value="UniProtKB-EC"/>
</dbReference>
<evidence type="ECO:0000256" key="9">
    <source>
        <dbReference type="ARBA" id="ARBA00079301"/>
    </source>
</evidence>
<dbReference type="EMBL" id="NCKU01006372">
    <property type="protein sequence ID" value="RWS03561.1"/>
    <property type="molecule type" value="Genomic_DNA"/>
</dbReference>
<feature type="non-terminal residue" evidence="14">
    <location>
        <position position="322"/>
    </location>
</feature>
<dbReference type="SUPFAM" id="SSF56235">
    <property type="entry name" value="N-terminal nucleophile aminohydrolases (Ntn hydrolases)"/>
    <property type="match status" value="1"/>
</dbReference>
<comment type="caution">
    <text evidence="14">The sequence shown here is derived from an EMBL/GenBank/DDBJ whole genome shotgun (WGS) entry which is preliminary data.</text>
</comment>
<evidence type="ECO:0000256" key="8">
    <source>
        <dbReference type="ARBA" id="ARBA00078726"/>
    </source>
</evidence>
<evidence type="ECO:0000313" key="15">
    <source>
        <dbReference type="Proteomes" id="UP000285301"/>
    </source>
</evidence>
<protein>
    <recommendedName>
        <fullName evidence="7">N(4)-(beta-N-acetylglucosaminyl)-L-asparaginase</fullName>
        <ecNumber evidence="7">3.5.1.26</ecNumber>
    </recommendedName>
    <alternativeName>
        <fullName evidence="9">Aspartylglucosaminidase</fullName>
    </alternativeName>
    <alternativeName>
        <fullName evidence="8">Glycosylasparaginase</fullName>
    </alternativeName>
    <alternativeName>
        <fullName evidence="10">N4-(N-acetyl-beta-glucosaminyl)-L-asparagine amidase</fullName>
    </alternativeName>
</protein>
<dbReference type="Pfam" id="PF01112">
    <property type="entry name" value="Asparaginase_2"/>
    <property type="match status" value="1"/>
</dbReference>